<name>A0AAJ0C702_9PEZI</name>
<dbReference type="GO" id="GO:0045944">
    <property type="term" value="P:positive regulation of transcription by RNA polymerase II"/>
    <property type="evidence" value="ECO:0007669"/>
    <property type="project" value="InterPro"/>
</dbReference>
<dbReference type="PANTHER" id="PTHR48019">
    <property type="entry name" value="SERUM RESPONSE FACTOR HOMOLOG"/>
    <property type="match status" value="1"/>
</dbReference>
<dbReference type="InterPro" id="IPR002100">
    <property type="entry name" value="TF_MADSbox"/>
</dbReference>
<evidence type="ECO:0000256" key="5">
    <source>
        <dbReference type="ARBA" id="ARBA00023242"/>
    </source>
</evidence>
<evidence type="ECO:0000313" key="9">
    <source>
        <dbReference type="Proteomes" id="UP001244011"/>
    </source>
</evidence>
<comment type="subcellular location">
    <subcellularLocation>
        <location evidence="1">Nucleus</location>
    </subcellularLocation>
</comment>
<dbReference type="AlphaFoldDB" id="A0AAJ0C702"/>
<feature type="region of interest" description="Disordered" evidence="6">
    <location>
        <begin position="138"/>
        <end position="219"/>
    </location>
</feature>
<gene>
    <name evidence="8" type="ORF">QBC33DRAFT_362375</name>
</gene>
<dbReference type="InterPro" id="IPR033897">
    <property type="entry name" value="SRF-like_MADS-box"/>
</dbReference>
<feature type="compositionally biased region" description="Polar residues" evidence="6">
    <location>
        <begin position="10"/>
        <end position="23"/>
    </location>
</feature>
<evidence type="ECO:0000313" key="8">
    <source>
        <dbReference type="EMBL" id="KAK1768846.1"/>
    </source>
</evidence>
<dbReference type="InterPro" id="IPR050142">
    <property type="entry name" value="MADS-box/MEF2_TF"/>
</dbReference>
<dbReference type="GO" id="GO:0005634">
    <property type="term" value="C:nucleus"/>
    <property type="evidence" value="ECO:0007669"/>
    <property type="project" value="UniProtKB-SubCell"/>
</dbReference>
<feature type="domain" description="MADS-box" evidence="7">
    <location>
        <begin position="54"/>
        <end position="114"/>
    </location>
</feature>
<keyword evidence="3" id="KW-0238">DNA-binding</keyword>
<dbReference type="InterPro" id="IPR036879">
    <property type="entry name" value="TF_MADSbox_sf"/>
</dbReference>
<evidence type="ECO:0000256" key="2">
    <source>
        <dbReference type="ARBA" id="ARBA00023015"/>
    </source>
</evidence>
<dbReference type="SMART" id="SM00432">
    <property type="entry name" value="MADS"/>
    <property type="match status" value="1"/>
</dbReference>
<keyword evidence="5" id="KW-0539">Nucleus</keyword>
<dbReference type="PROSITE" id="PS50066">
    <property type="entry name" value="MADS_BOX_2"/>
    <property type="match status" value="1"/>
</dbReference>
<dbReference type="GO" id="GO:0000981">
    <property type="term" value="F:DNA-binding transcription factor activity, RNA polymerase II-specific"/>
    <property type="evidence" value="ECO:0007669"/>
    <property type="project" value="InterPro"/>
</dbReference>
<dbReference type="Proteomes" id="UP001244011">
    <property type="component" value="Unassembled WGS sequence"/>
</dbReference>
<dbReference type="Pfam" id="PF00319">
    <property type="entry name" value="SRF-TF"/>
    <property type="match status" value="1"/>
</dbReference>
<dbReference type="PROSITE" id="PS00350">
    <property type="entry name" value="MADS_BOX_1"/>
    <property type="match status" value="1"/>
</dbReference>
<evidence type="ECO:0000256" key="6">
    <source>
        <dbReference type="SAM" id="MobiDB-lite"/>
    </source>
</evidence>
<dbReference type="RefSeq" id="XP_060285059.1">
    <property type="nucleotide sequence ID" value="XM_060423932.1"/>
</dbReference>
<dbReference type="GeneID" id="85307119"/>
<evidence type="ECO:0000256" key="4">
    <source>
        <dbReference type="ARBA" id="ARBA00023163"/>
    </source>
</evidence>
<dbReference type="SUPFAM" id="SSF55455">
    <property type="entry name" value="SRF-like"/>
    <property type="match status" value="1"/>
</dbReference>
<feature type="compositionally biased region" description="Polar residues" evidence="6">
    <location>
        <begin position="210"/>
        <end position="219"/>
    </location>
</feature>
<dbReference type="EMBL" id="MU839004">
    <property type="protein sequence ID" value="KAK1768846.1"/>
    <property type="molecule type" value="Genomic_DNA"/>
</dbReference>
<dbReference type="CDD" id="cd00266">
    <property type="entry name" value="MADS_SRF_like"/>
    <property type="match status" value="1"/>
</dbReference>
<keyword evidence="9" id="KW-1185">Reference proteome</keyword>
<comment type="caution">
    <text evidence="8">The sequence shown here is derived from an EMBL/GenBank/DDBJ whole genome shotgun (WGS) entry which is preliminary data.</text>
</comment>
<evidence type="ECO:0000259" key="7">
    <source>
        <dbReference type="PROSITE" id="PS50066"/>
    </source>
</evidence>
<sequence>MADITDQHDQTSPTELDESQGNGNPAAAPENRGIKRQRPSTADDDDDDDEKGGRERRKIEIKFISDKSRRHITFSKRKAGIMKKAYELSVLTGTQVLLLVVSETGLVYTFTTPKLQPLVTKAEGKNLIQACLNAPEPAAGNENGVDDSNQVESPEEPANAHLPPQQTRPGMPPNHMPPNYMANVPMDPLAYSNYVQQTRGAPQYSMPQPGLQQHTSHQS</sequence>
<protein>
    <submittedName>
        <fullName evidence="8">SRF-type transcription factor (DNA-binding and dimerization domain)-domain-containing protein</fullName>
    </submittedName>
</protein>
<dbReference type="GO" id="GO:0000987">
    <property type="term" value="F:cis-regulatory region sequence-specific DNA binding"/>
    <property type="evidence" value="ECO:0007669"/>
    <property type="project" value="InterPro"/>
</dbReference>
<keyword evidence="2" id="KW-0805">Transcription regulation</keyword>
<dbReference type="FunFam" id="3.40.1810.10:FF:000002">
    <property type="entry name" value="Serum response factor b"/>
    <property type="match status" value="1"/>
</dbReference>
<reference evidence="8" key="1">
    <citation type="submission" date="2023-06" db="EMBL/GenBank/DDBJ databases">
        <title>Genome-scale phylogeny and comparative genomics of the fungal order Sordariales.</title>
        <authorList>
            <consortium name="Lawrence Berkeley National Laboratory"/>
            <person name="Hensen N."/>
            <person name="Bonometti L."/>
            <person name="Westerberg I."/>
            <person name="Brannstrom I.O."/>
            <person name="Guillou S."/>
            <person name="Cros-Aarteil S."/>
            <person name="Calhoun S."/>
            <person name="Haridas S."/>
            <person name="Kuo A."/>
            <person name="Mondo S."/>
            <person name="Pangilinan J."/>
            <person name="Riley R."/>
            <person name="Labutti K."/>
            <person name="Andreopoulos B."/>
            <person name="Lipzen A."/>
            <person name="Chen C."/>
            <person name="Yanf M."/>
            <person name="Daum C."/>
            <person name="Ng V."/>
            <person name="Clum A."/>
            <person name="Steindorff A."/>
            <person name="Ohm R."/>
            <person name="Martin F."/>
            <person name="Silar P."/>
            <person name="Natvig D."/>
            <person name="Lalanne C."/>
            <person name="Gautier V."/>
            <person name="Ament-Velasquez S.L."/>
            <person name="Kruys A."/>
            <person name="Hutchinson M.I."/>
            <person name="Powell A.J."/>
            <person name="Barry K."/>
            <person name="Miller A.N."/>
            <person name="Grigoriev I.V."/>
            <person name="Debuchy R."/>
            <person name="Gladieux P."/>
            <person name="Thoren M.H."/>
            <person name="Johannesson H."/>
        </authorList>
    </citation>
    <scope>NUCLEOTIDE SEQUENCE</scope>
    <source>
        <strain evidence="8">8032-3</strain>
    </source>
</reference>
<evidence type="ECO:0000256" key="1">
    <source>
        <dbReference type="ARBA" id="ARBA00004123"/>
    </source>
</evidence>
<proteinExistence type="predicted"/>
<dbReference type="PRINTS" id="PR00404">
    <property type="entry name" value="MADSDOMAIN"/>
</dbReference>
<evidence type="ECO:0000256" key="3">
    <source>
        <dbReference type="ARBA" id="ARBA00023125"/>
    </source>
</evidence>
<accession>A0AAJ0C702</accession>
<keyword evidence="4" id="KW-0804">Transcription</keyword>
<dbReference type="Gene3D" id="3.40.1810.10">
    <property type="entry name" value="Transcription factor, MADS-box"/>
    <property type="match status" value="1"/>
</dbReference>
<feature type="region of interest" description="Disordered" evidence="6">
    <location>
        <begin position="1"/>
        <end position="58"/>
    </location>
</feature>
<organism evidence="8 9">
    <name type="scientific">Phialemonium atrogriseum</name>
    <dbReference type="NCBI Taxonomy" id="1093897"/>
    <lineage>
        <taxon>Eukaryota</taxon>
        <taxon>Fungi</taxon>
        <taxon>Dikarya</taxon>
        <taxon>Ascomycota</taxon>
        <taxon>Pezizomycotina</taxon>
        <taxon>Sordariomycetes</taxon>
        <taxon>Sordariomycetidae</taxon>
        <taxon>Cephalothecales</taxon>
        <taxon>Cephalothecaceae</taxon>
        <taxon>Phialemonium</taxon>
    </lineage>
</organism>
<dbReference type="GO" id="GO:0046983">
    <property type="term" value="F:protein dimerization activity"/>
    <property type="evidence" value="ECO:0007669"/>
    <property type="project" value="InterPro"/>
</dbReference>